<comment type="similarity">
    <text evidence="1">Belongs to the vitamin uptake transporter (VUT/ECF) (TC 2.A.88) family. Q precursor transporter subfamily.</text>
</comment>
<dbReference type="Pfam" id="PF02592">
    <property type="entry name" value="Vut_1"/>
    <property type="match status" value="1"/>
</dbReference>
<accession>A0A380ZGV1</accession>
<dbReference type="STRING" id="33044.GCA_900005695_01266"/>
<evidence type="ECO:0000256" key="1">
    <source>
        <dbReference type="HAMAP-Rule" id="MF_02088"/>
    </source>
</evidence>
<keyword evidence="1" id="KW-0997">Cell inner membrane</keyword>
<dbReference type="EMBL" id="UFTF01000001">
    <property type="protein sequence ID" value="SUV45841.1"/>
    <property type="molecule type" value="Genomic_DNA"/>
</dbReference>
<feature type="transmembrane region" description="Helical" evidence="1">
    <location>
        <begin position="129"/>
        <end position="155"/>
    </location>
</feature>
<comment type="subcellular location">
    <subcellularLocation>
        <location evidence="1">Cell inner membrane</location>
        <topology evidence="1">Multi-pass membrane protein</topology>
    </subcellularLocation>
</comment>
<evidence type="ECO:0000313" key="3">
    <source>
        <dbReference type="Proteomes" id="UP000254950"/>
    </source>
</evidence>
<dbReference type="AlphaFoldDB" id="A0A380ZGV1"/>
<keyword evidence="1" id="KW-0813">Transport</keyword>
<keyword evidence="1" id="KW-1133">Transmembrane helix</keyword>
<dbReference type="InterPro" id="IPR003744">
    <property type="entry name" value="YhhQ"/>
</dbReference>
<dbReference type="HAMAP" id="MF_02088">
    <property type="entry name" value="Q_prec_transport"/>
    <property type="match status" value="1"/>
</dbReference>
<dbReference type="RefSeq" id="WP_004856315.1">
    <property type="nucleotide sequence ID" value="NZ_CACVBH010000001.1"/>
</dbReference>
<dbReference type="PANTHER" id="PTHR34300">
    <property type="entry name" value="QUEUOSINE PRECURSOR TRANSPORTER-RELATED"/>
    <property type="match status" value="1"/>
</dbReference>
<keyword evidence="1" id="KW-1003">Cell membrane</keyword>
<evidence type="ECO:0000313" key="2">
    <source>
        <dbReference type="EMBL" id="SUV45841.1"/>
    </source>
</evidence>
<dbReference type="PANTHER" id="PTHR34300:SF1">
    <property type="entry name" value="QUEUOSINE PRECURSOR TRANSPORTER"/>
    <property type="match status" value="1"/>
</dbReference>
<comment type="function">
    <text evidence="1">Involved in the import of queuosine (Q) precursors, required for Q precursor salvage.</text>
</comment>
<protein>
    <recommendedName>
        <fullName evidence="1">Probable queuosine precursor transporter</fullName>
        <shortName evidence="1">Q precursor transporter</shortName>
    </recommendedName>
</protein>
<feature type="transmembrane region" description="Helical" evidence="1">
    <location>
        <begin position="179"/>
        <end position="200"/>
    </location>
</feature>
<gene>
    <name evidence="2" type="primary">yhhQ</name>
    <name evidence="2" type="ORF">NCTC12862_01426</name>
</gene>
<feature type="transmembrane region" description="Helical" evidence="1">
    <location>
        <begin position="16"/>
        <end position="35"/>
    </location>
</feature>
<keyword evidence="1" id="KW-0472">Membrane</keyword>
<dbReference type="GO" id="GO:0005886">
    <property type="term" value="C:plasma membrane"/>
    <property type="evidence" value="ECO:0007669"/>
    <property type="project" value="UniProtKB-SubCell"/>
</dbReference>
<dbReference type="NCBIfam" id="TIGR00697">
    <property type="entry name" value="queuosine precursor transporter"/>
    <property type="match status" value="1"/>
</dbReference>
<sequence length="228" mass="25708">MFLMRDPLLEQQKKSYIVFSVFTMCLAVTASNILVQYPVYLFGLNELLTYGAFTYPFAFLINDLTNRFYGPAAARRVVYAGFVAGVFVSWILATPRLAIASSSAFLFGQLIDIFVFTPLRRKTWWKAPLAAALVGSALDTILFFALAFSSTFAFIDQMTGYTDSSIVESTVFWGFEVSVWLSLAFGDFFVKIIMSLFMLVPYRTVLSAVKIPLYQDHAKDDSFFVCNK</sequence>
<feature type="transmembrane region" description="Helical" evidence="1">
    <location>
        <begin position="47"/>
        <end position="65"/>
    </location>
</feature>
<organism evidence="2 3">
    <name type="scientific">Bartonella doshiae</name>
    <dbReference type="NCBI Taxonomy" id="33044"/>
    <lineage>
        <taxon>Bacteria</taxon>
        <taxon>Pseudomonadati</taxon>
        <taxon>Pseudomonadota</taxon>
        <taxon>Alphaproteobacteria</taxon>
        <taxon>Hyphomicrobiales</taxon>
        <taxon>Bartonellaceae</taxon>
        <taxon>Bartonella</taxon>
    </lineage>
</organism>
<name>A0A380ZGV1_BARDO</name>
<dbReference type="Proteomes" id="UP000254950">
    <property type="component" value="Unassembled WGS sequence"/>
</dbReference>
<feature type="transmembrane region" description="Helical" evidence="1">
    <location>
        <begin position="99"/>
        <end position="117"/>
    </location>
</feature>
<dbReference type="GO" id="GO:0022857">
    <property type="term" value="F:transmembrane transporter activity"/>
    <property type="evidence" value="ECO:0007669"/>
    <property type="project" value="UniProtKB-UniRule"/>
</dbReference>
<dbReference type="OrthoDB" id="7065604at2"/>
<feature type="transmembrane region" description="Helical" evidence="1">
    <location>
        <begin position="77"/>
        <end position="93"/>
    </location>
</feature>
<proteinExistence type="inferred from homology"/>
<keyword evidence="1" id="KW-0812">Transmembrane</keyword>
<reference evidence="2 3" key="1">
    <citation type="submission" date="2018-06" db="EMBL/GenBank/DDBJ databases">
        <authorList>
            <consortium name="Pathogen Informatics"/>
            <person name="Doyle S."/>
        </authorList>
    </citation>
    <scope>NUCLEOTIDE SEQUENCE [LARGE SCALE GENOMIC DNA]</scope>
    <source>
        <strain evidence="2 3">NCTC12862</strain>
    </source>
</reference>